<evidence type="ECO:0000256" key="14">
    <source>
        <dbReference type="RuleBase" id="RU004273"/>
    </source>
</evidence>
<name>A0A9W6WI19_AMBMO</name>
<dbReference type="GO" id="GO:0046872">
    <property type="term" value="F:metal ion binding"/>
    <property type="evidence" value="ECO:0007669"/>
    <property type="project" value="UniProtKB-KW"/>
</dbReference>
<evidence type="ECO:0000256" key="5">
    <source>
        <dbReference type="ARBA" id="ARBA00022723"/>
    </source>
</evidence>
<accession>A0A9W6WI19</accession>
<dbReference type="Proteomes" id="UP001165063">
    <property type="component" value="Unassembled WGS sequence"/>
</dbReference>
<dbReference type="AlphaFoldDB" id="A0A9W6WI19"/>
<dbReference type="InterPro" id="IPR004843">
    <property type="entry name" value="Calcineurin-like_PHP"/>
</dbReference>
<evidence type="ECO:0000256" key="6">
    <source>
        <dbReference type="ARBA" id="ARBA00022737"/>
    </source>
</evidence>
<evidence type="ECO:0000256" key="13">
    <source>
        <dbReference type="ARBA" id="ARBA00048832"/>
    </source>
</evidence>
<evidence type="ECO:0000256" key="2">
    <source>
        <dbReference type="ARBA" id="ARBA00001946"/>
    </source>
</evidence>
<dbReference type="FunFam" id="3.60.21.10:FF:000036">
    <property type="entry name" value="Serine/threonine protein phosphatase 5"/>
    <property type="match status" value="1"/>
</dbReference>
<comment type="catalytic activity">
    <reaction evidence="13">
        <text>O-phospho-L-threonyl-[protein] + H2O = L-threonyl-[protein] + phosphate</text>
        <dbReference type="Rhea" id="RHEA:47004"/>
        <dbReference type="Rhea" id="RHEA-COMP:11060"/>
        <dbReference type="Rhea" id="RHEA-COMP:11605"/>
        <dbReference type="ChEBI" id="CHEBI:15377"/>
        <dbReference type="ChEBI" id="CHEBI:30013"/>
        <dbReference type="ChEBI" id="CHEBI:43474"/>
        <dbReference type="ChEBI" id="CHEBI:61977"/>
        <dbReference type="EC" id="3.1.3.16"/>
    </reaction>
    <physiologicalReaction direction="left-to-right" evidence="13">
        <dbReference type="Rhea" id="RHEA:47005"/>
    </physiologicalReaction>
</comment>
<comment type="similarity">
    <text evidence="4">Belongs to the PPP phosphatase family. PP-5 (PP-T) subfamily.</text>
</comment>
<dbReference type="PRINTS" id="PR00114">
    <property type="entry name" value="STPHPHTASE"/>
</dbReference>
<comment type="cofactor">
    <cofactor evidence="2">
        <name>Mg(2+)</name>
        <dbReference type="ChEBI" id="CHEBI:18420"/>
    </cofactor>
</comment>
<sequence length="321" mass="36888">MIQLFKDGHKIPKAHVMAILYKANQLLVNESSMVEIGLSRSKTADKEYQDEEVEKITVCGDTHGQFFDVLNLFKLFGDVTNKHIYLFNGDFVDRGSWSCEVALLFLALKVLYPKRLFLNRGNHETNDMNKVYGFEDECKFKYGQKIFKLFEELFNSLPYATLIGQEYLVMHGGLFSDDDVSLDDIKKINRVFNRQPPKEGVQMELLWTDPQVPEGRGPSKRGIGMQFGPDVTKRFCEKNGIKKIIRSHEVRDGGYELEHDGRLITVFSAPNYCDVQGNLGAVINFTLDKSNEYELEYKTFKEVPHPALRPMHYSKGNQMGF</sequence>
<dbReference type="InterPro" id="IPR051134">
    <property type="entry name" value="PPP_phosphatase"/>
</dbReference>
<evidence type="ECO:0000313" key="17">
    <source>
        <dbReference type="Proteomes" id="UP001165063"/>
    </source>
</evidence>
<evidence type="ECO:0000256" key="12">
    <source>
        <dbReference type="ARBA" id="ARBA00047986"/>
    </source>
</evidence>
<keyword evidence="8" id="KW-0802">TPR repeat</keyword>
<dbReference type="OrthoDB" id="445564at2759"/>
<dbReference type="EMBL" id="BSXU01011030">
    <property type="protein sequence ID" value="GME73754.1"/>
    <property type="molecule type" value="Genomic_DNA"/>
</dbReference>
<comment type="subcellular location">
    <subcellularLocation>
        <location evidence="3">Nucleus</location>
    </subcellularLocation>
</comment>
<keyword evidence="11" id="KW-0539">Nucleus</keyword>
<comment type="cofactor">
    <cofactor evidence="1">
        <name>Mn(2+)</name>
        <dbReference type="ChEBI" id="CHEBI:29035"/>
    </cofactor>
</comment>
<dbReference type="InterPro" id="IPR013235">
    <property type="entry name" value="PPP_dom"/>
</dbReference>
<dbReference type="SMART" id="SM00156">
    <property type="entry name" value="PP2Ac"/>
    <property type="match status" value="1"/>
</dbReference>
<evidence type="ECO:0000313" key="16">
    <source>
        <dbReference type="EMBL" id="GME73754.1"/>
    </source>
</evidence>
<dbReference type="Pfam" id="PF08321">
    <property type="entry name" value="PPP5"/>
    <property type="match status" value="1"/>
</dbReference>
<evidence type="ECO:0000256" key="7">
    <source>
        <dbReference type="ARBA" id="ARBA00022801"/>
    </source>
</evidence>
<dbReference type="InterPro" id="IPR006186">
    <property type="entry name" value="Ser/Thr-sp_prot-phosphatase"/>
</dbReference>
<proteinExistence type="inferred from homology"/>
<keyword evidence="7 14" id="KW-0378">Hydrolase</keyword>
<keyword evidence="17" id="KW-1185">Reference proteome</keyword>
<gene>
    <name evidence="16" type="ORF">Amon01_000939200</name>
</gene>
<dbReference type="GO" id="GO:0005737">
    <property type="term" value="C:cytoplasm"/>
    <property type="evidence" value="ECO:0007669"/>
    <property type="project" value="UniProtKB-ARBA"/>
</dbReference>
<dbReference type="GO" id="GO:0005634">
    <property type="term" value="C:nucleus"/>
    <property type="evidence" value="ECO:0007669"/>
    <property type="project" value="UniProtKB-SubCell"/>
</dbReference>
<dbReference type="InterPro" id="IPR029052">
    <property type="entry name" value="Metallo-depent_PP-like"/>
</dbReference>
<keyword evidence="10" id="KW-0464">Manganese</keyword>
<dbReference type="PROSITE" id="PS00125">
    <property type="entry name" value="SER_THR_PHOSPHATASE"/>
    <property type="match status" value="1"/>
</dbReference>
<dbReference type="Gene3D" id="3.60.21.10">
    <property type="match status" value="1"/>
</dbReference>
<protein>
    <recommendedName>
        <fullName evidence="14">Serine/threonine-protein phosphatase</fullName>
        <ecNumber evidence="14">3.1.3.16</ecNumber>
    </recommendedName>
</protein>
<dbReference type="PANTHER" id="PTHR45668:SF5">
    <property type="entry name" value="SERINE_THREONINE-PROTEIN PHOSPHATASE 5"/>
    <property type="match status" value="1"/>
</dbReference>
<reference evidence="16" key="1">
    <citation type="submission" date="2023-04" db="EMBL/GenBank/DDBJ databases">
        <title>Ambrosiozyma monospora NBRC 1965.</title>
        <authorList>
            <person name="Ichikawa N."/>
            <person name="Sato H."/>
            <person name="Tonouchi N."/>
        </authorList>
    </citation>
    <scope>NUCLEOTIDE SEQUENCE</scope>
    <source>
        <strain evidence="16">NBRC 1965</strain>
    </source>
</reference>
<dbReference type="GO" id="GO:0004722">
    <property type="term" value="F:protein serine/threonine phosphatase activity"/>
    <property type="evidence" value="ECO:0007669"/>
    <property type="project" value="UniProtKB-EC"/>
</dbReference>
<comment type="catalytic activity">
    <reaction evidence="12">
        <text>O-phospho-L-seryl-[protein] + H2O = L-seryl-[protein] + phosphate</text>
        <dbReference type="Rhea" id="RHEA:20629"/>
        <dbReference type="Rhea" id="RHEA-COMP:9863"/>
        <dbReference type="Rhea" id="RHEA-COMP:11604"/>
        <dbReference type="ChEBI" id="CHEBI:15377"/>
        <dbReference type="ChEBI" id="CHEBI:29999"/>
        <dbReference type="ChEBI" id="CHEBI:43474"/>
        <dbReference type="ChEBI" id="CHEBI:83421"/>
        <dbReference type="EC" id="3.1.3.16"/>
    </reaction>
    <physiologicalReaction direction="left-to-right" evidence="12">
        <dbReference type="Rhea" id="RHEA:20630"/>
    </physiologicalReaction>
</comment>
<evidence type="ECO:0000256" key="9">
    <source>
        <dbReference type="ARBA" id="ARBA00022912"/>
    </source>
</evidence>
<evidence type="ECO:0000256" key="11">
    <source>
        <dbReference type="ARBA" id="ARBA00023242"/>
    </source>
</evidence>
<feature type="domain" description="Serine/threonine specific protein phosphatases" evidence="15">
    <location>
        <begin position="119"/>
        <end position="124"/>
    </location>
</feature>
<keyword evidence="5" id="KW-0479">Metal-binding</keyword>
<evidence type="ECO:0000256" key="4">
    <source>
        <dbReference type="ARBA" id="ARBA00008786"/>
    </source>
</evidence>
<dbReference type="SUPFAM" id="SSF56300">
    <property type="entry name" value="Metallo-dependent phosphatases"/>
    <property type="match status" value="1"/>
</dbReference>
<keyword evidence="6" id="KW-0677">Repeat</keyword>
<keyword evidence="9" id="KW-0904">Protein phosphatase</keyword>
<organism evidence="16 17">
    <name type="scientific">Ambrosiozyma monospora</name>
    <name type="common">Yeast</name>
    <name type="synonym">Endomycopsis monosporus</name>
    <dbReference type="NCBI Taxonomy" id="43982"/>
    <lineage>
        <taxon>Eukaryota</taxon>
        <taxon>Fungi</taxon>
        <taxon>Dikarya</taxon>
        <taxon>Ascomycota</taxon>
        <taxon>Saccharomycotina</taxon>
        <taxon>Pichiomycetes</taxon>
        <taxon>Pichiales</taxon>
        <taxon>Pichiaceae</taxon>
        <taxon>Ambrosiozyma</taxon>
    </lineage>
</organism>
<evidence type="ECO:0000256" key="1">
    <source>
        <dbReference type="ARBA" id="ARBA00001936"/>
    </source>
</evidence>
<evidence type="ECO:0000259" key="15">
    <source>
        <dbReference type="PROSITE" id="PS00125"/>
    </source>
</evidence>
<evidence type="ECO:0000256" key="3">
    <source>
        <dbReference type="ARBA" id="ARBA00004123"/>
    </source>
</evidence>
<comment type="caution">
    <text evidence="16">The sequence shown here is derived from an EMBL/GenBank/DDBJ whole genome shotgun (WGS) entry which is preliminary data.</text>
</comment>
<dbReference type="PANTHER" id="PTHR45668">
    <property type="entry name" value="SERINE/THREONINE-PROTEIN PHOSPHATASE 5-RELATED"/>
    <property type="match status" value="1"/>
</dbReference>
<evidence type="ECO:0000256" key="8">
    <source>
        <dbReference type="ARBA" id="ARBA00022803"/>
    </source>
</evidence>
<evidence type="ECO:0000256" key="10">
    <source>
        <dbReference type="ARBA" id="ARBA00023211"/>
    </source>
</evidence>
<dbReference type="Pfam" id="PF00149">
    <property type="entry name" value="Metallophos"/>
    <property type="match status" value="1"/>
</dbReference>
<dbReference type="EC" id="3.1.3.16" evidence="14"/>